<dbReference type="PANTHER" id="PTHR46100">
    <property type="entry name" value="IMP2'P"/>
    <property type="match status" value="1"/>
</dbReference>
<dbReference type="FunFam" id="3.40.50.620:FF:000206">
    <property type="entry name" value="Universal stress protein family protein"/>
    <property type="match status" value="1"/>
</dbReference>
<dbReference type="Proteomes" id="UP001231189">
    <property type="component" value="Unassembled WGS sequence"/>
</dbReference>
<protein>
    <recommendedName>
        <fullName evidence="2">UspA domain-containing protein</fullName>
    </recommendedName>
</protein>
<dbReference type="SUPFAM" id="SSF52402">
    <property type="entry name" value="Adenine nucleotide alpha hydrolases-like"/>
    <property type="match status" value="1"/>
</dbReference>
<evidence type="ECO:0000313" key="3">
    <source>
        <dbReference type="EMBL" id="KAK1668212.1"/>
    </source>
</evidence>
<evidence type="ECO:0000259" key="2">
    <source>
        <dbReference type="Pfam" id="PF00582"/>
    </source>
</evidence>
<sequence>MNVPKPREHRRVSRLTPCPHHHKAKPRSGDRSRTGRSQEGQRPNESETRSPLASLIGRDAMGERKIGVAMDFSASSKKALCWAADNLLRKGDTLVLLHIQHRGRDEAKHVLWSHSGSPLIPLEELKDTAVRQRYDIPADAEVFDMLEMVAREKELSVVLKLYWGDPREKVCEAVGELSLESLVMGSRGLGQIQRILLGSVTNYVLSNASCPVTVVKAK</sequence>
<dbReference type="Pfam" id="PF00582">
    <property type="entry name" value="Usp"/>
    <property type="match status" value="1"/>
</dbReference>
<feature type="domain" description="UspA" evidence="2">
    <location>
        <begin position="64"/>
        <end position="216"/>
    </location>
</feature>
<dbReference type="EMBL" id="JAUUTY010000003">
    <property type="protein sequence ID" value="KAK1668212.1"/>
    <property type="molecule type" value="Genomic_DNA"/>
</dbReference>
<proteinExistence type="predicted"/>
<accession>A0AAD8WMR9</accession>
<dbReference type="Gene3D" id="3.40.50.620">
    <property type="entry name" value="HUPs"/>
    <property type="match status" value="1"/>
</dbReference>
<dbReference type="InterPro" id="IPR006015">
    <property type="entry name" value="Universal_stress_UspA"/>
</dbReference>
<dbReference type="AlphaFoldDB" id="A0AAD8WMR9"/>
<organism evidence="3 4">
    <name type="scientific">Lolium multiflorum</name>
    <name type="common">Italian ryegrass</name>
    <name type="synonym">Lolium perenne subsp. multiflorum</name>
    <dbReference type="NCBI Taxonomy" id="4521"/>
    <lineage>
        <taxon>Eukaryota</taxon>
        <taxon>Viridiplantae</taxon>
        <taxon>Streptophyta</taxon>
        <taxon>Embryophyta</taxon>
        <taxon>Tracheophyta</taxon>
        <taxon>Spermatophyta</taxon>
        <taxon>Magnoliopsida</taxon>
        <taxon>Liliopsida</taxon>
        <taxon>Poales</taxon>
        <taxon>Poaceae</taxon>
        <taxon>BOP clade</taxon>
        <taxon>Pooideae</taxon>
        <taxon>Poodae</taxon>
        <taxon>Poeae</taxon>
        <taxon>Poeae Chloroplast Group 2 (Poeae type)</taxon>
        <taxon>Loliodinae</taxon>
        <taxon>Loliinae</taxon>
        <taxon>Lolium</taxon>
    </lineage>
</organism>
<evidence type="ECO:0000256" key="1">
    <source>
        <dbReference type="SAM" id="MobiDB-lite"/>
    </source>
</evidence>
<dbReference type="PRINTS" id="PR01438">
    <property type="entry name" value="UNVRSLSTRESS"/>
</dbReference>
<keyword evidence="4" id="KW-1185">Reference proteome</keyword>
<dbReference type="InterPro" id="IPR006016">
    <property type="entry name" value="UspA"/>
</dbReference>
<feature type="compositionally biased region" description="Basic residues" evidence="1">
    <location>
        <begin position="7"/>
        <end position="26"/>
    </location>
</feature>
<dbReference type="InterPro" id="IPR014729">
    <property type="entry name" value="Rossmann-like_a/b/a_fold"/>
</dbReference>
<name>A0AAD8WMR9_LOLMU</name>
<dbReference type="CDD" id="cd23659">
    <property type="entry name" value="USP_At3g01520-like"/>
    <property type="match status" value="1"/>
</dbReference>
<dbReference type="PANTHER" id="PTHR46100:SF5">
    <property type="entry name" value="OS01G0849600 PROTEIN"/>
    <property type="match status" value="1"/>
</dbReference>
<comment type="caution">
    <text evidence="3">The sequence shown here is derived from an EMBL/GenBank/DDBJ whole genome shotgun (WGS) entry which is preliminary data.</text>
</comment>
<reference evidence="3" key="1">
    <citation type="submission" date="2023-07" db="EMBL/GenBank/DDBJ databases">
        <title>A chromosome-level genome assembly of Lolium multiflorum.</title>
        <authorList>
            <person name="Chen Y."/>
            <person name="Copetti D."/>
            <person name="Kolliker R."/>
            <person name="Studer B."/>
        </authorList>
    </citation>
    <scope>NUCLEOTIDE SEQUENCE</scope>
    <source>
        <strain evidence="3">02402/16</strain>
        <tissue evidence="3">Leaf</tissue>
    </source>
</reference>
<evidence type="ECO:0000313" key="4">
    <source>
        <dbReference type="Proteomes" id="UP001231189"/>
    </source>
</evidence>
<feature type="region of interest" description="Disordered" evidence="1">
    <location>
        <begin position="1"/>
        <end position="57"/>
    </location>
</feature>
<gene>
    <name evidence="3" type="ORF">QYE76_056371</name>
</gene>